<dbReference type="RefSeq" id="XP_020907564.1">
    <property type="nucleotide sequence ID" value="XM_021051905.2"/>
</dbReference>
<dbReference type="OrthoDB" id="10059035at2759"/>
<dbReference type="PANTHER" id="PTHR13064">
    <property type="entry name" value="TRANSMEMBRANE PROTEIN 9 FAMILY MEMBER"/>
    <property type="match status" value="1"/>
</dbReference>
<sequence length="171" mass="19942">MSMLSLIFLAVSFLQYVNSESSSSQASYSDVRCKCICPKEVGSNRTRNVFVATVEPDQCNCQHIVKREESFCLRCQCMYEARNTILIKVVIIFIVVLLVCMTVYAVYLFVDTRMSPFEISVTSDEMQEQLAARTRRRRGFSVRAIDQRHTRWKQQVAEQRRHIYDTRTMLS</sequence>
<evidence type="ECO:0008006" key="10">
    <source>
        <dbReference type="Google" id="ProtNLM"/>
    </source>
</evidence>
<organism evidence="8 9">
    <name type="scientific">Exaiptasia diaphana</name>
    <name type="common">Tropical sea anemone</name>
    <name type="synonym">Aiptasia pulchella</name>
    <dbReference type="NCBI Taxonomy" id="2652724"/>
    <lineage>
        <taxon>Eukaryota</taxon>
        <taxon>Metazoa</taxon>
        <taxon>Cnidaria</taxon>
        <taxon>Anthozoa</taxon>
        <taxon>Hexacorallia</taxon>
        <taxon>Actiniaria</taxon>
        <taxon>Aiptasiidae</taxon>
        <taxon>Exaiptasia</taxon>
    </lineage>
</organism>
<name>A0A913XPB9_EXADI</name>
<keyword evidence="3 6" id="KW-0812">Transmembrane</keyword>
<proteinExistence type="inferred from homology"/>
<dbReference type="Pfam" id="PF05434">
    <property type="entry name" value="Tmemb_9"/>
    <property type="match status" value="1"/>
</dbReference>
<reference evidence="8" key="1">
    <citation type="submission" date="2022-11" db="UniProtKB">
        <authorList>
            <consortium name="EnsemblMetazoa"/>
        </authorList>
    </citation>
    <scope>IDENTIFICATION</scope>
</reference>
<evidence type="ECO:0000313" key="9">
    <source>
        <dbReference type="Proteomes" id="UP000887567"/>
    </source>
</evidence>
<evidence type="ECO:0000256" key="7">
    <source>
        <dbReference type="SAM" id="SignalP"/>
    </source>
</evidence>
<evidence type="ECO:0000256" key="1">
    <source>
        <dbReference type="ARBA" id="ARBA00004370"/>
    </source>
</evidence>
<dbReference type="Proteomes" id="UP000887567">
    <property type="component" value="Unplaced"/>
</dbReference>
<feature type="signal peptide" evidence="7">
    <location>
        <begin position="1"/>
        <end position="19"/>
    </location>
</feature>
<comment type="subcellular location">
    <subcellularLocation>
        <location evidence="1">Membrane</location>
    </subcellularLocation>
</comment>
<keyword evidence="9" id="KW-1185">Reference proteome</keyword>
<dbReference type="PANTHER" id="PTHR13064:SF6">
    <property type="entry name" value="TRANSMEMBRANE PROTEIN 9"/>
    <property type="match status" value="1"/>
</dbReference>
<evidence type="ECO:0000256" key="2">
    <source>
        <dbReference type="ARBA" id="ARBA00007264"/>
    </source>
</evidence>
<accession>A0A913XPB9</accession>
<evidence type="ECO:0000313" key="8">
    <source>
        <dbReference type="EnsemblMetazoa" id="XP_020907564.1"/>
    </source>
</evidence>
<dbReference type="EnsemblMetazoa" id="XM_021051905.2">
    <property type="protein sequence ID" value="XP_020907564.1"/>
    <property type="gene ID" value="LOC110245616"/>
</dbReference>
<dbReference type="OMA" id="QDIEAYC"/>
<dbReference type="GO" id="GO:0005765">
    <property type="term" value="C:lysosomal membrane"/>
    <property type="evidence" value="ECO:0007669"/>
    <property type="project" value="InterPro"/>
</dbReference>
<evidence type="ECO:0000256" key="4">
    <source>
        <dbReference type="ARBA" id="ARBA00022989"/>
    </source>
</evidence>
<dbReference type="AlphaFoldDB" id="A0A913XPB9"/>
<dbReference type="KEGG" id="epa:110245616"/>
<keyword evidence="4 6" id="KW-1133">Transmembrane helix</keyword>
<dbReference type="InterPro" id="IPR008853">
    <property type="entry name" value="TMEM9/TMEM9B"/>
</dbReference>
<comment type="similarity">
    <text evidence="2">Belongs to the TMEM9 family.</text>
</comment>
<dbReference type="GeneID" id="110245616"/>
<feature type="chain" id="PRO_5037111787" description="Transmembrane protein 9" evidence="7">
    <location>
        <begin position="20"/>
        <end position="171"/>
    </location>
</feature>
<keyword evidence="7" id="KW-0732">Signal</keyword>
<evidence type="ECO:0000256" key="5">
    <source>
        <dbReference type="ARBA" id="ARBA00023136"/>
    </source>
</evidence>
<evidence type="ECO:0000256" key="3">
    <source>
        <dbReference type="ARBA" id="ARBA00022692"/>
    </source>
</evidence>
<evidence type="ECO:0000256" key="6">
    <source>
        <dbReference type="SAM" id="Phobius"/>
    </source>
</evidence>
<feature type="transmembrane region" description="Helical" evidence="6">
    <location>
        <begin position="85"/>
        <end position="110"/>
    </location>
</feature>
<keyword evidence="5 6" id="KW-0472">Membrane</keyword>
<protein>
    <recommendedName>
        <fullName evidence="10">Transmembrane protein 9</fullName>
    </recommendedName>
</protein>